<gene>
    <name evidence="6" type="ORF">Scep_006193</name>
</gene>
<evidence type="ECO:0000256" key="4">
    <source>
        <dbReference type="SAM" id="SignalP"/>
    </source>
</evidence>
<protein>
    <recommendedName>
        <fullName evidence="5">EGF-like domain-containing protein</fullName>
    </recommendedName>
</protein>
<evidence type="ECO:0000313" key="6">
    <source>
        <dbReference type="EMBL" id="KAK9147436.1"/>
    </source>
</evidence>
<dbReference type="CDD" id="cd00054">
    <property type="entry name" value="EGF_CA"/>
    <property type="match status" value="1"/>
</dbReference>
<feature type="disulfide bond" evidence="1">
    <location>
        <begin position="91"/>
        <end position="108"/>
    </location>
</feature>
<keyword evidence="3" id="KW-0472">Membrane</keyword>
<dbReference type="Gene3D" id="2.10.25.10">
    <property type="entry name" value="Laminin"/>
    <property type="match status" value="1"/>
</dbReference>
<name>A0AAP0K7J8_9MAGN</name>
<evidence type="ECO:0000256" key="3">
    <source>
        <dbReference type="SAM" id="Phobius"/>
    </source>
</evidence>
<keyword evidence="3" id="KW-0812">Transmembrane</keyword>
<comment type="caution">
    <text evidence="6">The sequence shown here is derived from an EMBL/GenBank/DDBJ whole genome shotgun (WGS) entry which is preliminary data.</text>
</comment>
<organism evidence="6 7">
    <name type="scientific">Stephania cephalantha</name>
    <dbReference type="NCBI Taxonomy" id="152367"/>
    <lineage>
        <taxon>Eukaryota</taxon>
        <taxon>Viridiplantae</taxon>
        <taxon>Streptophyta</taxon>
        <taxon>Embryophyta</taxon>
        <taxon>Tracheophyta</taxon>
        <taxon>Spermatophyta</taxon>
        <taxon>Magnoliopsida</taxon>
        <taxon>Ranunculales</taxon>
        <taxon>Menispermaceae</taxon>
        <taxon>Menispermoideae</taxon>
        <taxon>Cissampelideae</taxon>
        <taxon>Stephania</taxon>
    </lineage>
</organism>
<accession>A0AAP0K7J8</accession>
<dbReference type="AlphaFoldDB" id="A0AAP0K7J8"/>
<dbReference type="Proteomes" id="UP001419268">
    <property type="component" value="Unassembled WGS sequence"/>
</dbReference>
<dbReference type="InterPro" id="IPR000742">
    <property type="entry name" value="EGF"/>
</dbReference>
<comment type="caution">
    <text evidence="1">Lacks conserved residue(s) required for the propagation of feature annotation.</text>
</comment>
<evidence type="ECO:0000313" key="7">
    <source>
        <dbReference type="Proteomes" id="UP001419268"/>
    </source>
</evidence>
<dbReference type="SMART" id="SM00181">
    <property type="entry name" value="EGF"/>
    <property type="match status" value="2"/>
</dbReference>
<feature type="chain" id="PRO_5042901903" description="EGF-like domain-containing protein" evidence="4">
    <location>
        <begin position="34"/>
        <end position="256"/>
    </location>
</feature>
<dbReference type="SUPFAM" id="SSF57196">
    <property type="entry name" value="EGF/Laminin"/>
    <property type="match status" value="1"/>
</dbReference>
<sequence>MFTLSKSRESHNPLHLLIISILFFLSFTFHGSSQNPCDDTRCRTGSCEDNGACICNIPDATTILDGNRPFLGGRFCDEEQMMCDGTNSFWCEHGGSCVEIVQGEKYVCNCTPGFVGEHCEHSGAPCGDMFCFHEAECLVEDKECGCSHDWKGSTDCSLHTKTDTDNSTSSSDSKSPNTDTKHSTAQWLVAGLVVSCSVGAAALAAFYANKYFKKKNAQASKFQQLSRMQSTLFLDDEEEEDDLLVNNGVCRNEAHL</sequence>
<dbReference type="PROSITE" id="PS01186">
    <property type="entry name" value="EGF_2"/>
    <property type="match status" value="1"/>
</dbReference>
<dbReference type="PROSITE" id="PS50026">
    <property type="entry name" value="EGF_3"/>
    <property type="match status" value="1"/>
</dbReference>
<feature type="compositionally biased region" description="Low complexity" evidence="2">
    <location>
        <begin position="165"/>
        <end position="178"/>
    </location>
</feature>
<reference evidence="6 7" key="1">
    <citation type="submission" date="2024-01" db="EMBL/GenBank/DDBJ databases">
        <title>Genome assemblies of Stephania.</title>
        <authorList>
            <person name="Yang L."/>
        </authorList>
    </citation>
    <scope>NUCLEOTIDE SEQUENCE [LARGE SCALE GENOMIC DNA]</scope>
    <source>
        <strain evidence="6">JXDWG</strain>
        <tissue evidence="6">Leaf</tissue>
    </source>
</reference>
<keyword evidence="4" id="KW-0732">Signal</keyword>
<dbReference type="EMBL" id="JBBNAG010000003">
    <property type="protein sequence ID" value="KAK9147436.1"/>
    <property type="molecule type" value="Genomic_DNA"/>
</dbReference>
<keyword evidence="1" id="KW-0245">EGF-like domain</keyword>
<keyword evidence="1" id="KW-1015">Disulfide bond</keyword>
<evidence type="ECO:0000256" key="2">
    <source>
        <dbReference type="SAM" id="MobiDB-lite"/>
    </source>
</evidence>
<proteinExistence type="predicted"/>
<feature type="transmembrane region" description="Helical" evidence="3">
    <location>
        <begin position="187"/>
        <end position="208"/>
    </location>
</feature>
<feature type="domain" description="EGF-like" evidence="5">
    <location>
        <begin position="79"/>
        <end position="120"/>
    </location>
</feature>
<evidence type="ECO:0000256" key="1">
    <source>
        <dbReference type="PROSITE-ProRule" id="PRU00076"/>
    </source>
</evidence>
<keyword evidence="7" id="KW-1185">Reference proteome</keyword>
<feature type="region of interest" description="Disordered" evidence="2">
    <location>
        <begin position="159"/>
        <end position="180"/>
    </location>
</feature>
<feature type="disulfide bond" evidence="1">
    <location>
        <begin position="110"/>
        <end position="119"/>
    </location>
</feature>
<keyword evidence="3" id="KW-1133">Transmembrane helix</keyword>
<dbReference type="Pfam" id="PF00008">
    <property type="entry name" value="EGF"/>
    <property type="match status" value="1"/>
</dbReference>
<dbReference type="PROSITE" id="PS00022">
    <property type="entry name" value="EGF_1"/>
    <property type="match status" value="1"/>
</dbReference>
<evidence type="ECO:0000259" key="5">
    <source>
        <dbReference type="PROSITE" id="PS50026"/>
    </source>
</evidence>
<feature type="signal peptide" evidence="4">
    <location>
        <begin position="1"/>
        <end position="33"/>
    </location>
</feature>